<dbReference type="Pfam" id="PF03457">
    <property type="entry name" value="HA"/>
    <property type="match status" value="2"/>
</dbReference>
<feature type="domain" description="Helicase-associated" evidence="2">
    <location>
        <begin position="210"/>
        <end position="274"/>
    </location>
</feature>
<feature type="compositionally biased region" description="Basic and acidic residues" evidence="1">
    <location>
        <begin position="369"/>
        <end position="399"/>
    </location>
</feature>
<keyword evidence="4" id="KW-1185">Reference proteome</keyword>
<proteinExistence type="predicted"/>
<dbReference type="Gene3D" id="6.10.140.530">
    <property type="match status" value="2"/>
</dbReference>
<reference evidence="3 4" key="1">
    <citation type="submission" date="2024-10" db="EMBL/GenBank/DDBJ databases">
        <title>Updated reference genomes for cyclostephanoid diatoms.</title>
        <authorList>
            <person name="Roberts W.R."/>
            <person name="Alverson A.J."/>
        </authorList>
    </citation>
    <scope>NUCLEOTIDE SEQUENCE [LARGE SCALE GENOMIC DNA]</scope>
    <source>
        <strain evidence="3 4">AJA010-31</strain>
    </source>
</reference>
<dbReference type="PANTHER" id="PTHR33418">
    <property type="entry name" value="HELICASE-ASSOCIATED"/>
    <property type="match status" value="1"/>
</dbReference>
<dbReference type="InterPro" id="IPR005114">
    <property type="entry name" value="Helicase_assoc"/>
</dbReference>
<protein>
    <recommendedName>
        <fullName evidence="2">Helicase-associated domain-containing protein</fullName>
    </recommendedName>
</protein>
<evidence type="ECO:0000313" key="3">
    <source>
        <dbReference type="EMBL" id="KAL3778000.1"/>
    </source>
</evidence>
<gene>
    <name evidence="3" type="ORF">ACHAWO_013456</name>
</gene>
<comment type="caution">
    <text evidence="3">The sequence shown here is derived from an EMBL/GenBank/DDBJ whole genome shotgun (WGS) entry which is preliminary data.</text>
</comment>
<evidence type="ECO:0000313" key="4">
    <source>
        <dbReference type="Proteomes" id="UP001530400"/>
    </source>
</evidence>
<dbReference type="AlphaFoldDB" id="A0ABD3NPE9"/>
<feature type="compositionally biased region" description="Polar residues" evidence="1">
    <location>
        <begin position="38"/>
        <end position="48"/>
    </location>
</feature>
<feature type="domain" description="Helicase-associated" evidence="2">
    <location>
        <begin position="285"/>
        <end position="350"/>
    </location>
</feature>
<dbReference type="EMBL" id="JALLPJ020001012">
    <property type="protein sequence ID" value="KAL3778000.1"/>
    <property type="molecule type" value="Genomic_DNA"/>
</dbReference>
<name>A0ABD3NPE9_9STRA</name>
<feature type="region of interest" description="Disordered" evidence="1">
    <location>
        <begin position="177"/>
        <end position="210"/>
    </location>
</feature>
<evidence type="ECO:0000259" key="2">
    <source>
        <dbReference type="Pfam" id="PF03457"/>
    </source>
</evidence>
<sequence length="399" mass="44434">MNPDGSGEEKQATCIDQQPLMEVAEESPVVNNEESNPQPQSSHQMMVNSSNSNPMAFMNMGGLGAMPAVQLQAQHQMMLMAQMLRMNQLPLAVGSQGNASASHNSQHGMAELVKLQQQQQQAQMNLLQSMSMSQGGNPMGMNPSQQQMNQFLLAAGIGGNMGQGFYPGNFSPLRSDVPKVASIGSTPSDSNNTAANKRSQAEDDMNDPGWEDQYKALQRYRLVNGHTKVPARYKENAKLGRWVMTQRRQMALMQQGYPNALTAERIAKLDEIGFAWTVRPEPLSTWNQKMKELKEYKEAFGNTMVPQRYQANPQLGTWVHTQRRQYKLLSDGKKSSMNQQKIDSLNAVGFVWVARHNGFDESSDDEADDSTKKTNRKDKANLKSDEPDSDVKRPGFSEV</sequence>
<accession>A0ABD3NPE9</accession>
<feature type="compositionally biased region" description="Low complexity" evidence="1">
    <location>
        <begin position="26"/>
        <end position="37"/>
    </location>
</feature>
<feature type="compositionally biased region" description="Polar residues" evidence="1">
    <location>
        <begin position="183"/>
        <end position="198"/>
    </location>
</feature>
<dbReference type="Proteomes" id="UP001530400">
    <property type="component" value="Unassembled WGS sequence"/>
</dbReference>
<dbReference type="PANTHER" id="PTHR33418:SF1">
    <property type="entry name" value="HELICASE-ASSOCIATED DOMAIN-CONTAINING PROTEIN"/>
    <property type="match status" value="1"/>
</dbReference>
<evidence type="ECO:0000256" key="1">
    <source>
        <dbReference type="SAM" id="MobiDB-lite"/>
    </source>
</evidence>
<feature type="region of interest" description="Disordered" evidence="1">
    <location>
        <begin position="1"/>
        <end position="48"/>
    </location>
</feature>
<organism evidence="3 4">
    <name type="scientific">Cyclotella atomus</name>
    <dbReference type="NCBI Taxonomy" id="382360"/>
    <lineage>
        <taxon>Eukaryota</taxon>
        <taxon>Sar</taxon>
        <taxon>Stramenopiles</taxon>
        <taxon>Ochrophyta</taxon>
        <taxon>Bacillariophyta</taxon>
        <taxon>Coscinodiscophyceae</taxon>
        <taxon>Thalassiosirophycidae</taxon>
        <taxon>Stephanodiscales</taxon>
        <taxon>Stephanodiscaceae</taxon>
        <taxon>Cyclotella</taxon>
    </lineage>
</organism>
<feature type="region of interest" description="Disordered" evidence="1">
    <location>
        <begin position="359"/>
        <end position="399"/>
    </location>
</feature>